<comment type="caution">
    <text evidence="2">The sequence shown here is derived from an EMBL/GenBank/DDBJ whole genome shotgun (WGS) entry which is preliminary data.</text>
</comment>
<dbReference type="InterPro" id="IPR016169">
    <property type="entry name" value="FAD-bd_PCMH_sub2"/>
</dbReference>
<gene>
    <name evidence="2" type="ORF">AAHA92_22738</name>
</gene>
<proteinExistence type="predicted"/>
<sequence length="71" mass="8329">MVLIIPRNLFIFSYPQVCSISGERLREKEMERVVADARRWLDGKLERLAKVKKMVDPHNFFEDEPSVPPIS</sequence>
<dbReference type="Pfam" id="PF08031">
    <property type="entry name" value="BBE"/>
    <property type="match status" value="1"/>
</dbReference>
<feature type="domain" description="Berberine/berberine-like" evidence="1">
    <location>
        <begin position="43"/>
        <end position="68"/>
    </location>
</feature>
<dbReference type="AlphaFoldDB" id="A0ABD1GPN7"/>
<dbReference type="EC" id="1.1.1.195" evidence="2"/>
<protein>
    <submittedName>
        <fullName evidence="2">Cinnamyl-alcohol dehydrogenase</fullName>
        <ecNumber evidence="2">1.1.1.195</ecNumber>
    </submittedName>
</protein>
<accession>A0ABD1GPN7</accession>
<dbReference type="Gene3D" id="3.30.465.10">
    <property type="match status" value="1"/>
</dbReference>
<dbReference type="Proteomes" id="UP001567538">
    <property type="component" value="Unassembled WGS sequence"/>
</dbReference>
<dbReference type="EMBL" id="JBEAFC010000008">
    <property type="protein sequence ID" value="KAL1546087.1"/>
    <property type="molecule type" value="Genomic_DNA"/>
</dbReference>
<reference evidence="2 3" key="1">
    <citation type="submission" date="2024-06" db="EMBL/GenBank/DDBJ databases">
        <title>A chromosome level genome sequence of Diviner's sage (Salvia divinorum).</title>
        <authorList>
            <person name="Ford S.A."/>
            <person name="Ro D.-K."/>
            <person name="Ness R.W."/>
            <person name="Phillips M.A."/>
        </authorList>
    </citation>
    <scope>NUCLEOTIDE SEQUENCE [LARGE SCALE GENOMIC DNA]</scope>
    <source>
        <strain evidence="2">SAF-2024a</strain>
        <tissue evidence="2">Leaf</tissue>
    </source>
</reference>
<name>A0ABD1GPN7_SALDI</name>
<keyword evidence="3" id="KW-1185">Reference proteome</keyword>
<evidence type="ECO:0000313" key="2">
    <source>
        <dbReference type="EMBL" id="KAL1546087.1"/>
    </source>
</evidence>
<organism evidence="2 3">
    <name type="scientific">Salvia divinorum</name>
    <name type="common">Maria pastora</name>
    <name type="synonym">Diviner's sage</name>
    <dbReference type="NCBI Taxonomy" id="28513"/>
    <lineage>
        <taxon>Eukaryota</taxon>
        <taxon>Viridiplantae</taxon>
        <taxon>Streptophyta</taxon>
        <taxon>Embryophyta</taxon>
        <taxon>Tracheophyta</taxon>
        <taxon>Spermatophyta</taxon>
        <taxon>Magnoliopsida</taxon>
        <taxon>eudicotyledons</taxon>
        <taxon>Gunneridae</taxon>
        <taxon>Pentapetalae</taxon>
        <taxon>asterids</taxon>
        <taxon>lamiids</taxon>
        <taxon>Lamiales</taxon>
        <taxon>Lamiaceae</taxon>
        <taxon>Nepetoideae</taxon>
        <taxon>Mentheae</taxon>
        <taxon>Salviinae</taxon>
        <taxon>Salvia</taxon>
        <taxon>Salvia subgen. Calosphace</taxon>
    </lineage>
</organism>
<keyword evidence="2" id="KW-0560">Oxidoreductase</keyword>
<evidence type="ECO:0000259" key="1">
    <source>
        <dbReference type="Pfam" id="PF08031"/>
    </source>
</evidence>
<evidence type="ECO:0000313" key="3">
    <source>
        <dbReference type="Proteomes" id="UP001567538"/>
    </source>
</evidence>
<dbReference type="GO" id="GO:0045551">
    <property type="term" value="F:cinnamyl-alcohol dehydrogenase activity"/>
    <property type="evidence" value="ECO:0007669"/>
    <property type="project" value="UniProtKB-EC"/>
</dbReference>
<dbReference type="InterPro" id="IPR012951">
    <property type="entry name" value="BBE"/>
</dbReference>